<dbReference type="EMBL" id="CAXAMM010005413">
    <property type="protein sequence ID" value="CAK9007117.1"/>
    <property type="molecule type" value="Genomic_DNA"/>
</dbReference>
<feature type="compositionally biased region" description="Polar residues" evidence="1">
    <location>
        <begin position="63"/>
        <end position="77"/>
    </location>
</feature>
<sequence>MAFESNGQNGEDDYDDSFEEDFRPRGDVGDPELEDGEHVELLDKVLGSMDDEDFEDVFERPTATRQDTPPTTNSVVDLSNDEDSVQSPNTAVPEEQTEESPVLPASPEDVGAVTETQQTQPPSEEPKQVENSQPDPPGEVGQGHF</sequence>
<evidence type="ECO:0000256" key="1">
    <source>
        <dbReference type="SAM" id="MobiDB-lite"/>
    </source>
</evidence>
<evidence type="ECO:0000313" key="2">
    <source>
        <dbReference type="EMBL" id="CAK9007117.1"/>
    </source>
</evidence>
<dbReference type="Proteomes" id="UP001642464">
    <property type="component" value="Unassembled WGS sequence"/>
</dbReference>
<accession>A0ABP0IYC7</accession>
<feature type="compositionally biased region" description="Acidic residues" evidence="1">
    <location>
        <begin position="10"/>
        <end position="19"/>
    </location>
</feature>
<proteinExistence type="predicted"/>
<protein>
    <submittedName>
        <fullName evidence="2">Uncharacterized protein</fullName>
    </submittedName>
</protein>
<feature type="region of interest" description="Disordered" evidence="1">
    <location>
        <begin position="1"/>
        <end position="145"/>
    </location>
</feature>
<name>A0ABP0IYC7_9DINO</name>
<keyword evidence="3" id="KW-1185">Reference proteome</keyword>
<gene>
    <name evidence="2" type="ORF">SCF082_LOCUS9323</name>
</gene>
<reference evidence="2 3" key="1">
    <citation type="submission" date="2024-02" db="EMBL/GenBank/DDBJ databases">
        <authorList>
            <person name="Chen Y."/>
            <person name="Shah S."/>
            <person name="Dougan E. K."/>
            <person name="Thang M."/>
            <person name="Chan C."/>
        </authorList>
    </citation>
    <scope>NUCLEOTIDE SEQUENCE [LARGE SCALE GENOMIC DNA]</scope>
</reference>
<comment type="caution">
    <text evidence="2">The sequence shown here is derived from an EMBL/GenBank/DDBJ whole genome shotgun (WGS) entry which is preliminary data.</text>
</comment>
<organism evidence="2 3">
    <name type="scientific">Durusdinium trenchii</name>
    <dbReference type="NCBI Taxonomy" id="1381693"/>
    <lineage>
        <taxon>Eukaryota</taxon>
        <taxon>Sar</taxon>
        <taxon>Alveolata</taxon>
        <taxon>Dinophyceae</taxon>
        <taxon>Suessiales</taxon>
        <taxon>Symbiodiniaceae</taxon>
        <taxon>Durusdinium</taxon>
    </lineage>
</organism>
<evidence type="ECO:0000313" key="3">
    <source>
        <dbReference type="Proteomes" id="UP001642464"/>
    </source>
</evidence>